<keyword evidence="2" id="KW-1185">Reference proteome</keyword>
<dbReference type="AlphaFoldDB" id="A0A2T1D7Z3"/>
<gene>
    <name evidence="1" type="ORF">C7B65_21300</name>
</gene>
<dbReference type="STRING" id="1920490.GCA_001895925_05334"/>
<reference evidence="1 2" key="2">
    <citation type="submission" date="2018-03" db="EMBL/GenBank/DDBJ databases">
        <title>The ancient ancestry and fast evolution of plastids.</title>
        <authorList>
            <person name="Moore K.R."/>
            <person name="Magnabosco C."/>
            <person name="Momper L."/>
            <person name="Gold D.A."/>
            <person name="Bosak T."/>
            <person name="Fournier G.P."/>
        </authorList>
    </citation>
    <scope>NUCLEOTIDE SEQUENCE [LARGE SCALE GENOMIC DNA]</scope>
    <source>
        <strain evidence="1 2">ULC007</strain>
    </source>
</reference>
<comment type="caution">
    <text evidence="1">The sequence shown here is derived from an EMBL/GenBank/DDBJ whole genome shotgun (WGS) entry which is preliminary data.</text>
</comment>
<protein>
    <submittedName>
        <fullName evidence="1">Uncharacterized protein</fullName>
    </submittedName>
</protein>
<organism evidence="1 2">
    <name type="scientific">Phormidesmis priestleyi ULC007</name>
    <dbReference type="NCBI Taxonomy" id="1920490"/>
    <lineage>
        <taxon>Bacteria</taxon>
        <taxon>Bacillati</taxon>
        <taxon>Cyanobacteriota</taxon>
        <taxon>Cyanophyceae</taxon>
        <taxon>Leptolyngbyales</taxon>
        <taxon>Leptolyngbyaceae</taxon>
        <taxon>Phormidesmis</taxon>
    </lineage>
</organism>
<reference evidence="1 2" key="1">
    <citation type="submission" date="2018-02" db="EMBL/GenBank/DDBJ databases">
        <authorList>
            <person name="Cohen D.B."/>
            <person name="Kent A.D."/>
        </authorList>
    </citation>
    <scope>NUCLEOTIDE SEQUENCE [LARGE SCALE GENOMIC DNA]</scope>
    <source>
        <strain evidence="1 2">ULC007</strain>
    </source>
</reference>
<sequence length="68" mass="7663">MVRVSQIRSNASLKKATDHVLSAGQINRQEYAQLTSLLLSNHKITSQELRAINRIFDSIKQGTLKIID</sequence>
<name>A0A2T1D7Z3_9CYAN</name>
<accession>A0A2T1D7Z3</accession>
<dbReference type="Proteomes" id="UP000238634">
    <property type="component" value="Unassembled WGS sequence"/>
</dbReference>
<evidence type="ECO:0000313" key="2">
    <source>
        <dbReference type="Proteomes" id="UP000238634"/>
    </source>
</evidence>
<evidence type="ECO:0000313" key="1">
    <source>
        <dbReference type="EMBL" id="PSB16554.1"/>
    </source>
</evidence>
<proteinExistence type="predicted"/>
<dbReference type="EMBL" id="PVWG01000040">
    <property type="protein sequence ID" value="PSB16554.1"/>
    <property type="molecule type" value="Genomic_DNA"/>
</dbReference>